<evidence type="ECO:0000313" key="10">
    <source>
        <dbReference type="Proteomes" id="UP000467124"/>
    </source>
</evidence>
<proteinExistence type="predicted"/>
<feature type="transmembrane region" description="Helical" evidence="7">
    <location>
        <begin position="404"/>
        <end position="426"/>
    </location>
</feature>
<dbReference type="Gene3D" id="1.20.1250.20">
    <property type="entry name" value="MFS general substrate transporter like domains"/>
    <property type="match status" value="1"/>
</dbReference>
<dbReference type="GO" id="GO:0005886">
    <property type="term" value="C:plasma membrane"/>
    <property type="evidence" value="ECO:0007669"/>
    <property type="project" value="UniProtKB-SubCell"/>
</dbReference>
<organism evidence="9 10">
    <name type="scientific">Nocardiopsis alba</name>
    <dbReference type="NCBI Taxonomy" id="53437"/>
    <lineage>
        <taxon>Bacteria</taxon>
        <taxon>Bacillati</taxon>
        <taxon>Actinomycetota</taxon>
        <taxon>Actinomycetes</taxon>
        <taxon>Streptosporangiales</taxon>
        <taxon>Nocardiopsidaceae</taxon>
        <taxon>Nocardiopsis</taxon>
    </lineage>
</organism>
<keyword evidence="4 7" id="KW-1133">Transmembrane helix</keyword>
<evidence type="ECO:0000256" key="3">
    <source>
        <dbReference type="ARBA" id="ARBA00022692"/>
    </source>
</evidence>
<evidence type="ECO:0000313" key="11">
    <source>
        <dbReference type="Proteomes" id="UP001585053"/>
    </source>
</evidence>
<evidence type="ECO:0000313" key="8">
    <source>
        <dbReference type="EMBL" id="MFB8770130.1"/>
    </source>
</evidence>
<feature type="transmembrane region" description="Helical" evidence="7">
    <location>
        <begin position="126"/>
        <end position="147"/>
    </location>
</feature>
<evidence type="ECO:0000256" key="7">
    <source>
        <dbReference type="SAM" id="Phobius"/>
    </source>
</evidence>
<keyword evidence="3 7" id="KW-0812">Transmembrane</keyword>
<comment type="caution">
    <text evidence="9">The sequence shown here is derived from an EMBL/GenBank/DDBJ whole genome shotgun (WGS) entry which is preliminary data.</text>
</comment>
<dbReference type="CDD" id="cd06173">
    <property type="entry name" value="MFS_MefA_like"/>
    <property type="match status" value="1"/>
</dbReference>
<evidence type="ECO:0000256" key="5">
    <source>
        <dbReference type="ARBA" id="ARBA00023136"/>
    </source>
</evidence>
<reference evidence="8 11" key="2">
    <citation type="submission" date="2024-01" db="EMBL/GenBank/DDBJ databases">
        <title>Genome mining of biosynthetic gene clusters to explore secondary metabolites of Streptomyces sp.</title>
        <authorList>
            <person name="Baig A."/>
            <person name="Ajitkumar Shintre N."/>
            <person name="Kumar H."/>
            <person name="Anbarasu A."/>
            <person name="Ramaiah S."/>
        </authorList>
    </citation>
    <scope>NUCLEOTIDE SEQUENCE [LARGE SCALE GENOMIC DNA]</scope>
    <source>
        <strain evidence="8 11">A01</strain>
    </source>
</reference>
<feature type="transmembrane region" description="Helical" evidence="7">
    <location>
        <begin position="70"/>
        <end position="91"/>
    </location>
</feature>
<dbReference type="EMBL" id="JAYMRS010000009">
    <property type="protein sequence ID" value="MFB8770130.1"/>
    <property type="molecule type" value="Genomic_DNA"/>
</dbReference>
<protein>
    <submittedName>
        <fullName evidence="9">MFS transporter</fullName>
    </submittedName>
</protein>
<dbReference type="AlphaFoldDB" id="A0A7K2ITY3"/>
<dbReference type="EMBL" id="WWHY01000001">
    <property type="protein sequence ID" value="MYR33255.1"/>
    <property type="molecule type" value="Genomic_DNA"/>
</dbReference>
<evidence type="ECO:0000256" key="2">
    <source>
        <dbReference type="ARBA" id="ARBA00022475"/>
    </source>
</evidence>
<feature type="transmembrane region" description="Helical" evidence="7">
    <location>
        <begin position="256"/>
        <end position="274"/>
    </location>
</feature>
<feature type="transmembrane region" description="Helical" evidence="7">
    <location>
        <begin position="375"/>
        <end position="398"/>
    </location>
</feature>
<evidence type="ECO:0000256" key="6">
    <source>
        <dbReference type="SAM" id="MobiDB-lite"/>
    </source>
</evidence>
<sequence length="445" mass="46525">MGDPNIDRDPGDEERAPSTERDDTWRSSYRDVMAIGEFRSIWLAHALSVIGTNLLNIATALLVYKVTESAFATGVTLALNFLPPLIGGPLLSGLADLLPRRRVMVACDVLRACVIVLIGVPGMPIWAIWCLMFFSVLPGIPFAAARAALLTQIIQGERYVASTTIIQLTAQLGMLIGLIAGGMTVAVVGPNVTVMGTGLLFALSALILLVGVKARPLPPREEAPSDGPATTGRRPHLLSMFRDGAKLVFSDPKLRVLILMAWLAGLYGIPYGLATPMAAEAGGGPTAAGFIMAGAAIGALFGGLILTRLVPPTTRIGLLGPLAALTSVPLLLWVFQMPLWAMVLALAVCGAAGSYQFVANAAFVLCVPREGRAQAFGLAASGIQVAQGVGILVSSYYVESFGTGPVIVTAGAASLVLGVLLAVLWSRRSAEVIARMEETESEKAA</sequence>
<name>A0A7K2ITY3_9ACTN</name>
<dbReference type="InterPro" id="IPR011701">
    <property type="entry name" value="MFS"/>
</dbReference>
<keyword evidence="2" id="KW-1003">Cell membrane</keyword>
<evidence type="ECO:0000256" key="4">
    <source>
        <dbReference type="ARBA" id="ARBA00022989"/>
    </source>
</evidence>
<dbReference type="RefSeq" id="WP_014912026.1">
    <property type="nucleotide sequence ID" value="NZ_JAYMRS010000009.1"/>
</dbReference>
<feature type="transmembrane region" description="Helical" evidence="7">
    <location>
        <begin position="318"/>
        <end position="335"/>
    </location>
</feature>
<feature type="region of interest" description="Disordered" evidence="6">
    <location>
        <begin position="1"/>
        <end position="22"/>
    </location>
</feature>
<comment type="subcellular location">
    <subcellularLocation>
        <location evidence="1">Cell membrane</location>
        <topology evidence="1">Multi-pass membrane protein</topology>
    </subcellularLocation>
</comment>
<dbReference type="PANTHER" id="PTHR23513:SF11">
    <property type="entry name" value="STAPHYLOFERRIN A TRANSPORTER"/>
    <property type="match status" value="1"/>
</dbReference>
<gene>
    <name evidence="9" type="ORF">GTW20_13515</name>
    <name evidence="8" type="ORF">VSQ78_20700</name>
</gene>
<keyword evidence="5 7" id="KW-0472">Membrane</keyword>
<feature type="transmembrane region" description="Helical" evidence="7">
    <location>
        <begin position="42"/>
        <end position="64"/>
    </location>
</feature>
<dbReference type="InterPro" id="IPR036259">
    <property type="entry name" value="MFS_trans_sf"/>
</dbReference>
<dbReference type="PANTHER" id="PTHR23513">
    <property type="entry name" value="INTEGRAL MEMBRANE EFFLUX PROTEIN-RELATED"/>
    <property type="match status" value="1"/>
</dbReference>
<evidence type="ECO:0000256" key="1">
    <source>
        <dbReference type="ARBA" id="ARBA00004651"/>
    </source>
</evidence>
<evidence type="ECO:0000313" key="9">
    <source>
        <dbReference type="EMBL" id="MYR33255.1"/>
    </source>
</evidence>
<dbReference type="Proteomes" id="UP000467124">
    <property type="component" value="Unassembled WGS sequence"/>
</dbReference>
<dbReference type="SUPFAM" id="SSF103473">
    <property type="entry name" value="MFS general substrate transporter"/>
    <property type="match status" value="1"/>
</dbReference>
<feature type="transmembrane region" description="Helical" evidence="7">
    <location>
        <begin position="286"/>
        <end position="306"/>
    </location>
</feature>
<accession>A0A7K2ITY3</accession>
<feature type="transmembrane region" description="Helical" evidence="7">
    <location>
        <begin position="192"/>
        <end position="212"/>
    </location>
</feature>
<reference evidence="9 10" key="1">
    <citation type="journal article" date="2019" name="Nat. Commun.">
        <title>The antimicrobial potential of Streptomyces from insect microbiomes.</title>
        <authorList>
            <person name="Chevrette M.G."/>
            <person name="Carlson C.M."/>
            <person name="Ortega H.E."/>
            <person name="Thomas C."/>
            <person name="Ananiev G.E."/>
            <person name="Barns K.J."/>
            <person name="Book A.J."/>
            <person name="Cagnazzo J."/>
            <person name="Carlos C."/>
            <person name="Flanigan W."/>
            <person name="Grubbs K.J."/>
            <person name="Horn H.A."/>
            <person name="Hoffmann F.M."/>
            <person name="Klassen J.L."/>
            <person name="Knack J.J."/>
            <person name="Lewin G.R."/>
            <person name="McDonald B.R."/>
            <person name="Muller L."/>
            <person name="Melo W.G.P."/>
            <person name="Pinto-Tomas A.A."/>
            <person name="Schmitz A."/>
            <person name="Wendt-Pienkowski E."/>
            <person name="Wildman S."/>
            <person name="Zhao M."/>
            <person name="Zhang F."/>
            <person name="Bugni T.S."/>
            <person name="Andes D.R."/>
            <person name="Pupo M.T."/>
            <person name="Currie C.R."/>
        </authorList>
    </citation>
    <scope>NUCLEOTIDE SEQUENCE [LARGE SCALE GENOMIC DNA]</scope>
    <source>
        <strain evidence="9 10">SID5840</strain>
    </source>
</reference>
<dbReference type="OMA" id="NRISAGW"/>
<feature type="transmembrane region" description="Helical" evidence="7">
    <location>
        <begin position="341"/>
        <end position="363"/>
    </location>
</feature>
<dbReference type="Proteomes" id="UP001585053">
    <property type="component" value="Unassembled WGS sequence"/>
</dbReference>
<dbReference type="GO" id="GO:0022857">
    <property type="term" value="F:transmembrane transporter activity"/>
    <property type="evidence" value="ECO:0007669"/>
    <property type="project" value="InterPro"/>
</dbReference>
<dbReference type="Pfam" id="PF07690">
    <property type="entry name" value="MFS_1"/>
    <property type="match status" value="1"/>
</dbReference>
<feature type="transmembrane region" description="Helical" evidence="7">
    <location>
        <begin position="159"/>
        <end position="180"/>
    </location>
</feature>
<keyword evidence="11" id="KW-1185">Reference proteome</keyword>